<keyword evidence="2" id="KW-0812">Transmembrane</keyword>
<keyword evidence="2" id="KW-0472">Membrane</keyword>
<feature type="compositionally biased region" description="Basic residues" evidence="1">
    <location>
        <begin position="76"/>
        <end position="90"/>
    </location>
</feature>
<reference evidence="4" key="1">
    <citation type="submission" date="2020-06" db="EMBL/GenBank/DDBJ databases">
        <authorList>
            <consortium name="Plant Systems Biology data submission"/>
        </authorList>
    </citation>
    <scope>NUCLEOTIDE SEQUENCE</scope>
    <source>
        <strain evidence="4">D6</strain>
    </source>
</reference>
<keyword evidence="2" id="KW-1133">Transmembrane helix</keyword>
<feature type="region of interest" description="Disordered" evidence="1">
    <location>
        <begin position="866"/>
        <end position="987"/>
    </location>
</feature>
<comment type="caution">
    <text evidence="4">The sequence shown here is derived from an EMBL/GenBank/DDBJ whole genome shotgun (WGS) entry which is preliminary data.</text>
</comment>
<evidence type="ECO:0000256" key="1">
    <source>
        <dbReference type="SAM" id="MobiDB-lite"/>
    </source>
</evidence>
<dbReference type="OrthoDB" id="42342at2759"/>
<evidence type="ECO:0000313" key="4">
    <source>
        <dbReference type="EMBL" id="CAB9519868.1"/>
    </source>
</evidence>
<name>A0A9N8HR84_9STRA</name>
<feature type="signal peptide" evidence="3">
    <location>
        <begin position="1"/>
        <end position="27"/>
    </location>
</feature>
<sequence length="987" mass="109713">MTTSSNLWRQLLVATALIFALVGVVDCKLADRSRIVKARLDAGHIDRYHDNGRPIEGQGYRSRRGDDTYDVDQRARAKATQKKKLAKRKPAPWQMEFPPDTTGSYMEESARIDEGDVQMNNETPEEFQRKLSSQLSGCCYTYQGYSAQDLCNMYGNDCESGETPSHDSGDGDCSQDGLSFIGVSFSVNTANGNPYSYQLCDQFPMENIIDRDYEYIMSMDEDGWLVGGGYKTFDYSGKMPYIDSSHTELLRIGNMDPTTGGTSIDQVYSAMTAISFAPFSIFPEYLKGGGGHHSGDNNDEEAAVPSGDVTLIVSVVETYDDDNSYSSYETFLDDLFNAMDSVGGGPCMDDHDTDPHVSMSRGVKFWSSYHQQQYMYEANLEVAVWQAMYPNGVPIGSSGDAAFPPGRGGTRQYVGYGNLYFFFDRANITQAFRPYRSLTDNEKYYSTLYTTGEISYFYSKTTSINFDYSGSRDDGDETYEHNAYAWNAQAAMHDMTDGWDLPPNCLQEGETFFGIPLSRTSDSKLQSTSTFQDQFDFEYLVDRNNTYVNSFGTNHGWLIGEELDNAVGSIVDKDTAHIPIFYTGTTNKNMGGITLSDLIKIAKNVDFGTLYVKPAFVFVDDDGHAKLQFEADPQSAMAYLYDTLCKELGISWNYHSPTNNLGIYTNCAMHAAGDRATYGCGPENSNTGGFCPQMVLAYSPRFTDEDSAAAYLSRCNSYVDYWRSLYPSGVAVGTSSFCPSGGCLALFLNRIDVYEVFKPDLGGAWVEYNGASMPPTFSPAPTWKGGCDEPHNVFLDKCVRKRYKPKPSAVAWDALGSVGQISVMLVVFMAVTLSISIFLARARKKRRRGESYLGFFFRDLTRKKRGRRKKKNSALEESMLPDNASRRSKSSRRGGSRSRASSRSSKRRSRSVGAGSKSGRDRSRSRSLRPVPVQPLDRSQRSRSREREKLSSGASVGSTASRRSGVFDIAVTSPQPDDGSNKRQQLV</sequence>
<accession>A0A9N8HR84</accession>
<evidence type="ECO:0000313" key="5">
    <source>
        <dbReference type="Proteomes" id="UP001153069"/>
    </source>
</evidence>
<feature type="region of interest" description="Disordered" evidence="1">
    <location>
        <begin position="49"/>
        <end position="105"/>
    </location>
</feature>
<feature type="transmembrane region" description="Helical" evidence="2">
    <location>
        <begin position="821"/>
        <end position="840"/>
    </location>
</feature>
<feature type="compositionally biased region" description="Basic residues" evidence="1">
    <location>
        <begin position="886"/>
        <end position="896"/>
    </location>
</feature>
<keyword evidence="3" id="KW-0732">Signal</keyword>
<feature type="compositionally biased region" description="Polar residues" evidence="1">
    <location>
        <begin position="953"/>
        <end position="962"/>
    </location>
</feature>
<protein>
    <submittedName>
        <fullName evidence="4">Uncharacterized protein</fullName>
    </submittedName>
</protein>
<feature type="compositionally biased region" description="Basic and acidic residues" evidence="1">
    <location>
        <begin position="63"/>
        <end position="75"/>
    </location>
</feature>
<proteinExistence type="predicted"/>
<evidence type="ECO:0000256" key="3">
    <source>
        <dbReference type="SAM" id="SignalP"/>
    </source>
</evidence>
<feature type="chain" id="PRO_5040339943" evidence="3">
    <location>
        <begin position="28"/>
        <end position="987"/>
    </location>
</feature>
<organism evidence="4 5">
    <name type="scientific">Seminavis robusta</name>
    <dbReference type="NCBI Taxonomy" id="568900"/>
    <lineage>
        <taxon>Eukaryota</taxon>
        <taxon>Sar</taxon>
        <taxon>Stramenopiles</taxon>
        <taxon>Ochrophyta</taxon>
        <taxon>Bacillariophyta</taxon>
        <taxon>Bacillariophyceae</taxon>
        <taxon>Bacillariophycidae</taxon>
        <taxon>Naviculales</taxon>
        <taxon>Naviculaceae</taxon>
        <taxon>Seminavis</taxon>
    </lineage>
</organism>
<evidence type="ECO:0000256" key="2">
    <source>
        <dbReference type="SAM" id="Phobius"/>
    </source>
</evidence>
<gene>
    <name evidence="4" type="ORF">SEMRO_1053_G235910.1</name>
</gene>
<feature type="compositionally biased region" description="Basic and acidic residues" evidence="1">
    <location>
        <begin position="938"/>
        <end position="950"/>
    </location>
</feature>
<keyword evidence="5" id="KW-1185">Reference proteome</keyword>
<dbReference type="AlphaFoldDB" id="A0A9N8HR84"/>
<dbReference type="EMBL" id="CAICTM010001051">
    <property type="protein sequence ID" value="CAB9519868.1"/>
    <property type="molecule type" value="Genomic_DNA"/>
</dbReference>
<dbReference type="Proteomes" id="UP001153069">
    <property type="component" value="Unassembled WGS sequence"/>
</dbReference>